<dbReference type="AlphaFoldDB" id="A0A8E0I426"/>
<proteinExistence type="predicted"/>
<dbReference type="Proteomes" id="UP000014281">
    <property type="component" value="Unassembled WGS sequence"/>
</dbReference>
<feature type="transmembrane region" description="Helical" evidence="1">
    <location>
        <begin position="57"/>
        <end position="79"/>
    </location>
</feature>
<evidence type="ECO:0000256" key="1">
    <source>
        <dbReference type="SAM" id="Phobius"/>
    </source>
</evidence>
<reference evidence="2 3" key="1">
    <citation type="journal article" date="2013" name="PLoS ONE">
        <title>Lactobacillus paracasei comparative genomics: towards species pan-genome definition and exploitation of diversity.</title>
        <authorList>
            <person name="Smokvina T."/>
            <person name="Wels M."/>
            <person name="Polka J."/>
            <person name="Chervaux C."/>
            <person name="Brisse S."/>
            <person name="Boekhorst J."/>
            <person name="van Hylckama Vlieg J.E."/>
            <person name="Siezen R.J."/>
        </authorList>
    </citation>
    <scope>NUCLEOTIDE SEQUENCE [LARGE SCALE GENOMIC DNA]</scope>
    <source>
        <strain evidence="2 3">Lpp122</strain>
    </source>
</reference>
<keyword evidence="1" id="KW-0812">Transmembrane</keyword>
<protein>
    <submittedName>
        <fullName evidence="2">ABC transporter, permease</fullName>
    </submittedName>
</protein>
<dbReference type="EMBL" id="ANKW01000047">
    <property type="protein sequence ID" value="EPC17718.1"/>
    <property type="molecule type" value="Genomic_DNA"/>
</dbReference>
<keyword evidence="1" id="KW-0472">Membrane</keyword>
<gene>
    <name evidence="2" type="ORF">Lpp122_2125</name>
</gene>
<feature type="transmembrane region" description="Helical" evidence="1">
    <location>
        <begin position="20"/>
        <end position="37"/>
    </location>
</feature>
<accession>A0A8E0I426</accession>
<sequence>MMRLIAVDYRERTQQFSFRILAVIALFAAVILAPRPKGNFRVLVLDPQYFAQANNPTWLPIGVACVLSLFFPLVSLVIARQGIHADRENGVLTYLLTTKL</sequence>
<evidence type="ECO:0000313" key="3">
    <source>
        <dbReference type="Proteomes" id="UP000014281"/>
    </source>
</evidence>
<name>A0A8E0I426_LACPA</name>
<organism evidence="2 3">
    <name type="scientific">Lacticaseibacillus paracasei subsp. paracasei Lpp122</name>
    <dbReference type="NCBI Taxonomy" id="1256218"/>
    <lineage>
        <taxon>Bacteria</taxon>
        <taxon>Bacillati</taxon>
        <taxon>Bacillota</taxon>
        <taxon>Bacilli</taxon>
        <taxon>Lactobacillales</taxon>
        <taxon>Lactobacillaceae</taxon>
        <taxon>Lacticaseibacillus</taxon>
    </lineage>
</organism>
<evidence type="ECO:0000313" key="2">
    <source>
        <dbReference type="EMBL" id="EPC17718.1"/>
    </source>
</evidence>
<comment type="caution">
    <text evidence="2">The sequence shown here is derived from an EMBL/GenBank/DDBJ whole genome shotgun (WGS) entry which is preliminary data.</text>
</comment>
<keyword evidence="1" id="KW-1133">Transmembrane helix</keyword>